<organism evidence="5 6">
    <name type="scientific">Catellatospora chokoriensis</name>
    <dbReference type="NCBI Taxonomy" id="310353"/>
    <lineage>
        <taxon>Bacteria</taxon>
        <taxon>Bacillati</taxon>
        <taxon>Actinomycetota</taxon>
        <taxon>Actinomycetes</taxon>
        <taxon>Micromonosporales</taxon>
        <taxon>Micromonosporaceae</taxon>
        <taxon>Catellatospora</taxon>
    </lineage>
</organism>
<name>A0A8J3JVE9_9ACTN</name>
<evidence type="ECO:0000256" key="2">
    <source>
        <dbReference type="ARBA" id="ARBA00023125"/>
    </source>
</evidence>
<protein>
    <recommendedName>
        <fullName evidence="4">HTH gntR-type domain-containing protein</fullName>
    </recommendedName>
</protein>
<dbReference type="PANTHER" id="PTHR44846">
    <property type="entry name" value="MANNOSYL-D-GLYCERATE TRANSPORT/METABOLISM SYSTEM REPRESSOR MNGR-RELATED"/>
    <property type="match status" value="1"/>
</dbReference>
<accession>A0A8J3JVE9</accession>
<evidence type="ECO:0000313" key="5">
    <source>
        <dbReference type="EMBL" id="GIF87592.1"/>
    </source>
</evidence>
<dbReference type="PRINTS" id="PR00035">
    <property type="entry name" value="HTHGNTR"/>
</dbReference>
<keyword evidence="3" id="KW-0804">Transcription</keyword>
<keyword evidence="1" id="KW-0805">Transcription regulation</keyword>
<dbReference type="PROSITE" id="PS50949">
    <property type="entry name" value="HTH_GNTR"/>
    <property type="match status" value="1"/>
</dbReference>
<dbReference type="CDD" id="cd07377">
    <property type="entry name" value="WHTH_GntR"/>
    <property type="match status" value="1"/>
</dbReference>
<dbReference type="PANTHER" id="PTHR44846:SF17">
    <property type="entry name" value="GNTR-FAMILY TRANSCRIPTIONAL REGULATOR"/>
    <property type="match status" value="1"/>
</dbReference>
<dbReference type="InterPro" id="IPR036390">
    <property type="entry name" value="WH_DNA-bd_sf"/>
</dbReference>
<dbReference type="InterPro" id="IPR050679">
    <property type="entry name" value="Bact_HTH_transcr_reg"/>
</dbReference>
<dbReference type="AlphaFoldDB" id="A0A8J3JVE9"/>
<dbReference type="SUPFAM" id="SSF46785">
    <property type="entry name" value="Winged helix' DNA-binding domain"/>
    <property type="match status" value="1"/>
</dbReference>
<evidence type="ECO:0000256" key="1">
    <source>
        <dbReference type="ARBA" id="ARBA00023015"/>
    </source>
</evidence>
<dbReference type="InterPro" id="IPR036388">
    <property type="entry name" value="WH-like_DNA-bd_sf"/>
</dbReference>
<dbReference type="GO" id="GO:0045892">
    <property type="term" value="P:negative regulation of DNA-templated transcription"/>
    <property type="evidence" value="ECO:0007669"/>
    <property type="project" value="TreeGrafter"/>
</dbReference>
<dbReference type="InterPro" id="IPR000524">
    <property type="entry name" value="Tscrpt_reg_HTH_GntR"/>
</dbReference>
<dbReference type="GO" id="GO:0003677">
    <property type="term" value="F:DNA binding"/>
    <property type="evidence" value="ECO:0007669"/>
    <property type="project" value="UniProtKB-KW"/>
</dbReference>
<keyword evidence="6" id="KW-1185">Reference proteome</keyword>
<dbReference type="Proteomes" id="UP000619293">
    <property type="component" value="Unassembled WGS sequence"/>
</dbReference>
<keyword evidence="2" id="KW-0238">DNA-binding</keyword>
<dbReference type="GO" id="GO:0003700">
    <property type="term" value="F:DNA-binding transcription factor activity"/>
    <property type="evidence" value="ECO:0007669"/>
    <property type="project" value="InterPro"/>
</dbReference>
<dbReference type="Pfam" id="PF00392">
    <property type="entry name" value="GntR"/>
    <property type="match status" value="1"/>
</dbReference>
<evidence type="ECO:0000256" key="3">
    <source>
        <dbReference type="ARBA" id="ARBA00023163"/>
    </source>
</evidence>
<dbReference type="Gene3D" id="1.10.10.10">
    <property type="entry name" value="Winged helix-like DNA-binding domain superfamily/Winged helix DNA-binding domain"/>
    <property type="match status" value="1"/>
</dbReference>
<evidence type="ECO:0000259" key="4">
    <source>
        <dbReference type="PROSITE" id="PS50949"/>
    </source>
</evidence>
<sequence>MPIEPHLDRVLRLIRENIAAGTWPPGHKLPTHRQLAEEYGVGMTTIRQAVLLLRTTGELNGHQGVGVFVPDKG</sequence>
<proteinExistence type="predicted"/>
<reference evidence="5 6" key="1">
    <citation type="submission" date="2021-01" db="EMBL/GenBank/DDBJ databases">
        <title>Whole genome shotgun sequence of Catellatospora chokoriensis NBRC 107358.</title>
        <authorList>
            <person name="Komaki H."/>
            <person name="Tamura T."/>
        </authorList>
    </citation>
    <scope>NUCLEOTIDE SEQUENCE [LARGE SCALE GENOMIC DNA]</scope>
    <source>
        <strain evidence="5 6">NBRC 107358</strain>
    </source>
</reference>
<dbReference type="RefSeq" id="WP_120316513.1">
    <property type="nucleotide sequence ID" value="NZ_BAAALB010000014.1"/>
</dbReference>
<feature type="domain" description="HTH gntR-type" evidence="4">
    <location>
        <begin position="4"/>
        <end position="72"/>
    </location>
</feature>
<gene>
    <name evidence="5" type="ORF">Cch02nite_10360</name>
</gene>
<evidence type="ECO:0000313" key="6">
    <source>
        <dbReference type="Proteomes" id="UP000619293"/>
    </source>
</evidence>
<dbReference type="SMART" id="SM00345">
    <property type="entry name" value="HTH_GNTR"/>
    <property type="match status" value="1"/>
</dbReference>
<comment type="caution">
    <text evidence="5">The sequence shown here is derived from an EMBL/GenBank/DDBJ whole genome shotgun (WGS) entry which is preliminary data.</text>
</comment>
<dbReference type="EMBL" id="BONG01000004">
    <property type="protein sequence ID" value="GIF87592.1"/>
    <property type="molecule type" value="Genomic_DNA"/>
</dbReference>